<dbReference type="Gene3D" id="3.40.710.10">
    <property type="entry name" value="DD-peptidase/beta-lactamase superfamily"/>
    <property type="match status" value="1"/>
</dbReference>
<dbReference type="InterPro" id="IPR012338">
    <property type="entry name" value="Beta-lactam/transpept-like"/>
</dbReference>
<keyword evidence="2" id="KW-1133">Transmembrane helix</keyword>
<evidence type="ECO:0000313" key="4">
    <source>
        <dbReference type="Proteomes" id="UP000481339"/>
    </source>
</evidence>
<keyword evidence="4" id="KW-1185">Reference proteome</keyword>
<sequence>MTAPRPPRHRRGLSHRALAVRWAVLVLVVGVLVWGVTGVAGLVRPVRSADVAAGENDVDDAGEDGTVTDGDGAAPDGDAEGDGADGADDGAAASASATAQAEAAELSALETRLRAQLAGYTATYSVTVRLLTGSEGTISIDGTTEREPASSIKVMIAVISATVYAALVG</sequence>
<protein>
    <submittedName>
        <fullName evidence="3">Uncharacterized protein</fullName>
    </submittedName>
</protein>
<gene>
    <name evidence="3" type="ORF">F8O02_02385</name>
</gene>
<dbReference type="EMBL" id="WBKA01000001">
    <property type="protein sequence ID" value="KAB1633782.1"/>
    <property type="molecule type" value="Genomic_DNA"/>
</dbReference>
<evidence type="ECO:0000313" key="3">
    <source>
        <dbReference type="EMBL" id="KAB1633782.1"/>
    </source>
</evidence>
<accession>A0A7C8BVI7</accession>
<feature type="transmembrane region" description="Helical" evidence="2">
    <location>
        <begin position="20"/>
        <end position="43"/>
    </location>
</feature>
<evidence type="ECO:0000256" key="1">
    <source>
        <dbReference type="SAM" id="MobiDB-lite"/>
    </source>
</evidence>
<dbReference type="AlphaFoldDB" id="A0A7C8BVI7"/>
<dbReference type="RefSeq" id="WP_158035619.1">
    <property type="nucleotide sequence ID" value="NZ_BAAAZV010000013.1"/>
</dbReference>
<organism evidence="3 4">
    <name type="scientific">Pseudoclavibacter caeni</name>
    <dbReference type="NCBI Taxonomy" id="908846"/>
    <lineage>
        <taxon>Bacteria</taxon>
        <taxon>Bacillati</taxon>
        <taxon>Actinomycetota</taxon>
        <taxon>Actinomycetes</taxon>
        <taxon>Micrococcales</taxon>
        <taxon>Microbacteriaceae</taxon>
        <taxon>Pseudoclavibacter</taxon>
    </lineage>
</organism>
<comment type="caution">
    <text evidence="3">The sequence shown here is derived from an EMBL/GenBank/DDBJ whole genome shotgun (WGS) entry which is preliminary data.</text>
</comment>
<feature type="compositionally biased region" description="Low complexity" evidence="1">
    <location>
        <begin position="64"/>
        <end position="76"/>
    </location>
</feature>
<feature type="compositionally biased region" description="Acidic residues" evidence="1">
    <location>
        <begin position="77"/>
        <end position="88"/>
    </location>
</feature>
<reference evidence="3 4" key="1">
    <citation type="submission" date="2019-09" db="EMBL/GenBank/DDBJ databases">
        <title>Phylogeny of genus Pseudoclavibacter and closely related genus.</title>
        <authorList>
            <person name="Li Y."/>
        </authorList>
    </citation>
    <scope>NUCLEOTIDE SEQUENCE [LARGE SCALE GENOMIC DNA]</scope>
    <source>
        <strain evidence="3 4">JCM 16921</strain>
    </source>
</reference>
<proteinExistence type="predicted"/>
<name>A0A7C8BVI7_9MICO</name>
<dbReference type="Proteomes" id="UP000481339">
    <property type="component" value="Unassembled WGS sequence"/>
</dbReference>
<feature type="region of interest" description="Disordered" evidence="1">
    <location>
        <begin position="54"/>
        <end position="96"/>
    </location>
</feature>
<evidence type="ECO:0000256" key="2">
    <source>
        <dbReference type="SAM" id="Phobius"/>
    </source>
</evidence>
<keyword evidence="2" id="KW-0472">Membrane</keyword>
<keyword evidence="2" id="KW-0812">Transmembrane</keyword>